<evidence type="ECO:0000313" key="7">
    <source>
        <dbReference type="Proteomes" id="UP000008975"/>
    </source>
</evidence>
<reference key="2">
    <citation type="submission" date="2011-02" db="EMBL/GenBank/DDBJ databases">
        <title>Genome sequence of Microbacterium testaceum StLB037.</title>
        <authorList>
            <person name="Morohoshi T."/>
            <person name="Wang W.Z."/>
            <person name="Someya N."/>
            <person name="Ikeda T."/>
        </authorList>
    </citation>
    <scope>NUCLEOTIDE SEQUENCE</scope>
    <source>
        <strain>StLB037</strain>
    </source>
</reference>
<feature type="transmembrane region" description="Helical" evidence="5">
    <location>
        <begin position="186"/>
        <end position="211"/>
    </location>
</feature>
<organism evidence="6 7">
    <name type="scientific">Microbacterium testaceum (strain StLB037)</name>
    <dbReference type="NCBI Taxonomy" id="979556"/>
    <lineage>
        <taxon>Bacteria</taxon>
        <taxon>Bacillati</taxon>
        <taxon>Actinomycetota</taxon>
        <taxon>Actinomycetes</taxon>
        <taxon>Micrococcales</taxon>
        <taxon>Microbacteriaceae</taxon>
        <taxon>Microbacterium</taxon>
    </lineage>
</organism>
<feature type="transmembrane region" description="Helical" evidence="5">
    <location>
        <begin position="141"/>
        <end position="174"/>
    </location>
</feature>
<dbReference type="eggNOG" id="COG4585">
    <property type="taxonomic scope" value="Bacteria"/>
</dbReference>
<reference evidence="6 7" key="1">
    <citation type="journal article" date="2011" name="J. Bacteriol.">
        <title>Genome sequence of Microbacterium testaceum StLB037, an N-acylhomoserine lactone-degrading bacterium isolated from potato leaves.</title>
        <authorList>
            <person name="Morohoshi T."/>
            <person name="Wang W.-Z."/>
            <person name="Someya N."/>
            <person name="Ikeda T."/>
        </authorList>
    </citation>
    <scope>NUCLEOTIDE SEQUENCE [LARGE SCALE GENOMIC DNA]</scope>
    <source>
        <strain evidence="6 7">StLB037</strain>
    </source>
</reference>
<protein>
    <submittedName>
        <fullName evidence="6">Signal transduction histidine kinase</fullName>
    </submittedName>
</protein>
<evidence type="ECO:0000256" key="4">
    <source>
        <dbReference type="SAM" id="MobiDB-lite"/>
    </source>
</evidence>
<dbReference type="SUPFAM" id="SSF55874">
    <property type="entry name" value="ATPase domain of HSP90 chaperone/DNA topoisomerase II/histidine kinase"/>
    <property type="match status" value="1"/>
</dbReference>
<feature type="transmembrane region" description="Helical" evidence="5">
    <location>
        <begin position="107"/>
        <end position="126"/>
    </location>
</feature>
<keyword evidence="1" id="KW-0808">Transferase</keyword>
<dbReference type="Proteomes" id="UP000008975">
    <property type="component" value="Chromosome"/>
</dbReference>
<dbReference type="HOGENOM" id="CLU_048261_0_0_11"/>
<name>E8NCA9_MICTS</name>
<feature type="region of interest" description="Disordered" evidence="4">
    <location>
        <begin position="411"/>
        <end position="431"/>
    </location>
</feature>
<keyword evidence="5" id="KW-0472">Membrane</keyword>
<feature type="transmembrane region" description="Helical" evidence="5">
    <location>
        <begin position="50"/>
        <end position="74"/>
    </location>
</feature>
<dbReference type="KEGG" id="mts:MTES_0593"/>
<dbReference type="GO" id="GO:0016301">
    <property type="term" value="F:kinase activity"/>
    <property type="evidence" value="ECO:0007669"/>
    <property type="project" value="UniProtKB-KW"/>
</dbReference>
<evidence type="ECO:0000256" key="2">
    <source>
        <dbReference type="ARBA" id="ARBA00022777"/>
    </source>
</evidence>
<gene>
    <name evidence="6" type="ordered locus">MTES_0593</name>
</gene>
<dbReference type="STRING" id="979556.MTES_0593"/>
<dbReference type="InterPro" id="IPR036890">
    <property type="entry name" value="HATPase_C_sf"/>
</dbReference>
<dbReference type="Gene3D" id="3.30.565.10">
    <property type="entry name" value="Histidine kinase-like ATPase, C-terminal domain"/>
    <property type="match status" value="1"/>
</dbReference>
<keyword evidence="5" id="KW-1133">Transmembrane helix</keyword>
<feature type="compositionally biased region" description="Polar residues" evidence="4">
    <location>
        <begin position="413"/>
        <end position="422"/>
    </location>
</feature>
<evidence type="ECO:0000313" key="6">
    <source>
        <dbReference type="EMBL" id="BAJ73557.1"/>
    </source>
</evidence>
<evidence type="ECO:0000256" key="3">
    <source>
        <dbReference type="ARBA" id="ARBA00023012"/>
    </source>
</evidence>
<keyword evidence="2 6" id="KW-0418">Kinase</keyword>
<keyword evidence="5" id="KW-0812">Transmembrane</keyword>
<dbReference type="EMBL" id="AP012052">
    <property type="protein sequence ID" value="BAJ73557.1"/>
    <property type="molecule type" value="Genomic_DNA"/>
</dbReference>
<accession>E8NCA9</accession>
<proteinExistence type="predicted"/>
<dbReference type="InterPro" id="IPR050482">
    <property type="entry name" value="Sensor_HK_TwoCompSys"/>
</dbReference>
<keyword evidence="3" id="KW-0902">Two-component regulatory system</keyword>
<evidence type="ECO:0000256" key="5">
    <source>
        <dbReference type="SAM" id="Phobius"/>
    </source>
</evidence>
<dbReference type="AlphaFoldDB" id="E8NCA9"/>
<sequence>MTPPKPGPMPDTLRSEAQRTVLEEAWGRIPHSRESRDDPGSFTQKRIERVLTIFVGPASLALGAQALIAALGRADERDGWHLPLAVGVFVPLAAMIVACAVGRFARVFAGIFAVVFMVALALWPVATAGGPPPSPLENPWIFYLINVATVAAVVAFPMSLQIVWTVAAPVLFGVVRLIQAGGRSEFSVPVALDVSFALILGSVLVTLTWMYRSIAAHVDETRAQAVSSYAEAAATAATENERVAVAALMHDSVLGALLAAERASTPRERTLAVSMAREALTRLANAEKDALEGSDAPVDAAGLADEIETAARELGVELAVRRRIDEGTPRVPGRVARALSLAAMQAVANAVQHAEARGLSVEVSGYADPGGIAVRVRDAGDGFDLEAIPADRLGIRGSIIARVTAVGGRSDIESGSSGTTVTLEWESGDRW</sequence>
<evidence type="ECO:0000256" key="1">
    <source>
        <dbReference type="ARBA" id="ARBA00022679"/>
    </source>
</evidence>
<dbReference type="GO" id="GO:0000160">
    <property type="term" value="P:phosphorelay signal transduction system"/>
    <property type="evidence" value="ECO:0007669"/>
    <property type="project" value="UniProtKB-KW"/>
</dbReference>
<feature type="transmembrane region" description="Helical" evidence="5">
    <location>
        <begin position="80"/>
        <end position="100"/>
    </location>
</feature>
<dbReference type="PANTHER" id="PTHR24421">
    <property type="entry name" value="NITRATE/NITRITE SENSOR PROTEIN NARX-RELATED"/>
    <property type="match status" value="1"/>
</dbReference>